<dbReference type="AlphaFoldDB" id="A0A061R2V3"/>
<sequence length="149" mass="16345">YVEAARTFEEESGTAPGINLDSITDRMQIRKAVQTGNIDEAITRVNDLNPEVPAPRFAFPRLLTLLPPSSLRGYGPPFLGLAERGCEAAGNSPPLPSPWDPLPLVDRVARMEYWPLGLSPAIRSSGARPSCWTRPFARQRVPFLPPSLP</sequence>
<reference evidence="1" key="1">
    <citation type="submission" date="2014-05" db="EMBL/GenBank/DDBJ databases">
        <title>The transcriptome of the halophilic microalga Tetraselmis sp. GSL018 isolated from the Great Salt Lake, Utah.</title>
        <authorList>
            <person name="Jinkerson R.E."/>
            <person name="D'Adamo S."/>
            <person name="Posewitz M.C."/>
        </authorList>
    </citation>
    <scope>NUCLEOTIDE SEQUENCE</scope>
    <source>
        <strain evidence="1">GSL018</strain>
    </source>
</reference>
<proteinExistence type="predicted"/>
<accession>A0A061R2V3</accession>
<evidence type="ECO:0000313" key="1">
    <source>
        <dbReference type="EMBL" id="JAC66308.1"/>
    </source>
</evidence>
<feature type="non-terminal residue" evidence="1">
    <location>
        <position position="1"/>
    </location>
</feature>
<dbReference type="EMBL" id="GBEZ01020359">
    <property type="protein sequence ID" value="JAC66308.1"/>
    <property type="molecule type" value="Transcribed_RNA"/>
</dbReference>
<protein>
    <submittedName>
        <fullName evidence="1">And domain-containing protein</fullName>
    </submittedName>
</protein>
<organism evidence="1">
    <name type="scientific">Tetraselmis sp. GSL018</name>
    <dbReference type="NCBI Taxonomy" id="582737"/>
    <lineage>
        <taxon>Eukaryota</taxon>
        <taxon>Viridiplantae</taxon>
        <taxon>Chlorophyta</taxon>
        <taxon>core chlorophytes</taxon>
        <taxon>Chlorodendrophyceae</taxon>
        <taxon>Chlorodendrales</taxon>
        <taxon>Chlorodendraceae</taxon>
        <taxon>Tetraselmis</taxon>
    </lineage>
</organism>
<gene>
    <name evidence="1" type="ORF">TSPGSL018_13998</name>
</gene>
<name>A0A061R2V3_9CHLO</name>
<feature type="non-terminal residue" evidence="1">
    <location>
        <position position="149"/>
    </location>
</feature>